<dbReference type="Gene3D" id="3.30.300.20">
    <property type="match status" value="1"/>
</dbReference>
<reference evidence="1 2" key="1">
    <citation type="submission" date="2019-02" db="EMBL/GenBank/DDBJ databases">
        <authorList>
            <person name="Goldberg S.R."/>
            <person name="Haltli B.A."/>
            <person name="Correa H."/>
            <person name="Russell K.G."/>
        </authorList>
    </citation>
    <scope>NUCLEOTIDE SEQUENCE [LARGE SCALE GENOMIC DNA]</scope>
    <source>
        <strain evidence="1 2">JCM 16186</strain>
    </source>
</reference>
<accession>A0ABW9RMC2</accession>
<dbReference type="SUPFAM" id="SSF82784">
    <property type="entry name" value="OsmC-like"/>
    <property type="match status" value="1"/>
</dbReference>
<sequence length="134" mass="14438">MHSMTTEYLGDLRTSAVHLKSNNKIITDAPVDNNGKGEAFSPTDLVSSALSSCMMTLMGITASREDIDLTGLKANVTKVMGANPRKIAEIKIDFSIDNLNATDVQKEKLKRAALTCPVALSLSESIKQSVTFSF</sequence>
<dbReference type="RefSeq" id="WP_155170542.1">
    <property type="nucleotide sequence ID" value="NZ_BAAAFL010000010.1"/>
</dbReference>
<dbReference type="Proteomes" id="UP000798808">
    <property type="component" value="Unassembled WGS sequence"/>
</dbReference>
<comment type="caution">
    <text evidence="1">The sequence shown here is derived from an EMBL/GenBank/DDBJ whole genome shotgun (WGS) entry which is preliminary data.</text>
</comment>
<dbReference type="Pfam" id="PF02566">
    <property type="entry name" value="OsmC"/>
    <property type="match status" value="1"/>
</dbReference>
<keyword evidence="2" id="KW-1185">Reference proteome</keyword>
<dbReference type="InterPro" id="IPR036102">
    <property type="entry name" value="OsmC/Ohrsf"/>
</dbReference>
<dbReference type="EMBL" id="SMLW01000422">
    <property type="protein sequence ID" value="MTI24499.1"/>
    <property type="molecule type" value="Genomic_DNA"/>
</dbReference>
<dbReference type="PANTHER" id="PTHR39624:SF2">
    <property type="entry name" value="OSMC-LIKE PROTEIN"/>
    <property type="match status" value="1"/>
</dbReference>
<dbReference type="InterPro" id="IPR015946">
    <property type="entry name" value="KH_dom-like_a/b"/>
</dbReference>
<dbReference type="InterPro" id="IPR003718">
    <property type="entry name" value="OsmC/Ohr_fam"/>
</dbReference>
<dbReference type="PANTHER" id="PTHR39624">
    <property type="entry name" value="PROTEIN INVOLVED IN RIMO-MEDIATED BETA-METHYLTHIOLATION OF RIBOSOMAL PROTEIN S12 YCAO"/>
    <property type="match status" value="1"/>
</dbReference>
<organism evidence="1 2">
    <name type="scientific">Fulvivirga kasyanovii</name>
    <dbReference type="NCBI Taxonomy" id="396812"/>
    <lineage>
        <taxon>Bacteria</taxon>
        <taxon>Pseudomonadati</taxon>
        <taxon>Bacteroidota</taxon>
        <taxon>Cytophagia</taxon>
        <taxon>Cytophagales</taxon>
        <taxon>Fulvivirgaceae</taxon>
        <taxon>Fulvivirga</taxon>
    </lineage>
</organism>
<evidence type="ECO:0000313" key="1">
    <source>
        <dbReference type="EMBL" id="MTI24499.1"/>
    </source>
</evidence>
<proteinExistence type="predicted"/>
<protein>
    <submittedName>
        <fullName evidence="1">OsmC family peroxiredoxin</fullName>
    </submittedName>
</protein>
<name>A0ABW9RMC2_9BACT</name>
<gene>
    <name evidence="1" type="ORF">E1163_06020</name>
</gene>
<evidence type="ECO:0000313" key="2">
    <source>
        <dbReference type="Proteomes" id="UP000798808"/>
    </source>
</evidence>